<accession>A0A8S5TQ74</accession>
<name>A0A8S5TQ74_9CAUD</name>
<reference evidence="1" key="1">
    <citation type="journal article" date="2021" name="Proc. Natl. Acad. Sci. U.S.A.">
        <title>A Catalog of Tens of Thousands of Viruses from Human Metagenomes Reveals Hidden Associations with Chronic Diseases.</title>
        <authorList>
            <person name="Tisza M.J."/>
            <person name="Buck C.B."/>
        </authorList>
    </citation>
    <scope>NUCLEOTIDE SEQUENCE</scope>
    <source>
        <strain evidence="1">CtCXW4</strain>
    </source>
</reference>
<dbReference type="EMBL" id="BK032876">
    <property type="protein sequence ID" value="DAF65263.1"/>
    <property type="molecule type" value="Genomic_DNA"/>
</dbReference>
<proteinExistence type="predicted"/>
<organism evidence="1">
    <name type="scientific">Myoviridae sp. ctCXW4</name>
    <dbReference type="NCBI Taxonomy" id="2827669"/>
    <lineage>
        <taxon>Viruses</taxon>
        <taxon>Duplodnaviria</taxon>
        <taxon>Heunggongvirae</taxon>
        <taxon>Uroviricota</taxon>
        <taxon>Caudoviricetes</taxon>
    </lineage>
</organism>
<protein>
    <submittedName>
        <fullName evidence="1">Uncharacterized protein</fullName>
    </submittedName>
</protein>
<sequence>MLSFHCQFLFLFRTQGSVSCLSSLAALSSASFFSASLATALLPIADYLKFFSADCAYRLATFFLCHS</sequence>
<evidence type="ECO:0000313" key="1">
    <source>
        <dbReference type="EMBL" id="DAF65263.1"/>
    </source>
</evidence>